<dbReference type="Proteomes" id="UP000008075">
    <property type="component" value="Chromosome"/>
</dbReference>
<name>D3VDL8_XENNA</name>
<dbReference type="KEGG" id="xne:XNC1_4235"/>
<dbReference type="HOGENOM" id="CLU_2637258_0_0_6"/>
<evidence type="ECO:0000313" key="2">
    <source>
        <dbReference type="Proteomes" id="UP000008075"/>
    </source>
</evidence>
<proteinExistence type="predicted"/>
<reference evidence="1 2" key="1">
    <citation type="journal article" date="2011" name="PLoS ONE">
        <title>The entomopathogenic bacterial endosymbionts xenorhabdus and photorhabdus: convergent lifestyles from divergent genomes.</title>
        <authorList>
            <person name="Chaston J.M."/>
            <person name="Suen G."/>
            <person name="Tucker S.L."/>
            <person name="Andersen A.W."/>
            <person name="Bhasin A."/>
            <person name="Bode E."/>
            <person name="Bode H.B."/>
            <person name="Brachmann A.O."/>
            <person name="Cowles C.E."/>
            <person name="Cowles K.N."/>
            <person name="Darby C."/>
            <person name="de Leon L."/>
            <person name="Drace K."/>
            <person name="Du Z."/>
            <person name="Givaudan A."/>
            <person name="Herbert Tran E.E."/>
            <person name="Jewell K.A."/>
            <person name="Knack J.J."/>
            <person name="Krasomil-Osterfeld K.C."/>
            <person name="Kukor R."/>
            <person name="Lanois A."/>
            <person name="Latreille P."/>
            <person name="Leimgruber N.K."/>
            <person name="Lipke C.M."/>
            <person name="Liu R."/>
            <person name="Lu X."/>
            <person name="Martens E.C."/>
            <person name="Marri P.R."/>
            <person name="Medigue C."/>
            <person name="Menard M.L."/>
            <person name="Miller N.M."/>
            <person name="Morales-Soto N."/>
            <person name="Norton S."/>
            <person name="Ogier J.C."/>
            <person name="Orchard S.S."/>
            <person name="Park D."/>
            <person name="Park Y."/>
            <person name="Qurollo B.A."/>
            <person name="Sugar D.R."/>
            <person name="Richards G.R."/>
            <person name="Rouy Z."/>
            <person name="Slominski B."/>
            <person name="Slominski K."/>
            <person name="Snyder H."/>
            <person name="Tjaden B.C."/>
            <person name="van der Hoeven R."/>
            <person name="Welch R.D."/>
            <person name="Wheeler C."/>
            <person name="Xiang B."/>
            <person name="Barbazuk B."/>
            <person name="Gaudriault S."/>
            <person name="Goodner B."/>
            <person name="Slater S.C."/>
            <person name="Forst S."/>
            <person name="Goldman B.S."/>
            <person name="Goodrich-Blair H."/>
        </authorList>
    </citation>
    <scope>NUCLEOTIDE SEQUENCE [LARGE SCALE GENOMIC DNA]</scope>
    <source>
        <strain evidence="2">ATCC 19061 / DSM 3370 / CCUG 14189 / LMG 1036 / NCIMB 9965 / AN6</strain>
    </source>
</reference>
<organism evidence="1 2">
    <name type="scientific">Xenorhabdus nematophila (strain ATCC 19061 / DSM 3370 / CCUG 14189 / LMG 1036 / NCIMB 9965 / AN6)</name>
    <dbReference type="NCBI Taxonomy" id="406817"/>
    <lineage>
        <taxon>Bacteria</taxon>
        <taxon>Pseudomonadati</taxon>
        <taxon>Pseudomonadota</taxon>
        <taxon>Gammaproteobacteria</taxon>
        <taxon>Enterobacterales</taxon>
        <taxon>Morganellaceae</taxon>
        <taxon>Xenorhabdus</taxon>
    </lineage>
</organism>
<sequence length="77" mass="8706">MNPRARAYFDQYSSKEKNNGLHCHHSLCKASKIHISQRFFDGIRNHGYIKYLIVMTSSFPPKTDGLGGVDTLKSGSF</sequence>
<gene>
    <name evidence="1" type="ordered locus">XNC1_4235</name>
</gene>
<protein>
    <submittedName>
        <fullName evidence="1">Uncharacterized protein</fullName>
    </submittedName>
</protein>
<accession>D3VDL8</accession>
<dbReference type="EMBL" id="FN667742">
    <property type="protein sequence ID" value="CBJ92258.1"/>
    <property type="molecule type" value="Genomic_DNA"/>
</dbReference>
<evidence type="ECO:0000313" key="1">
    <source>
        <dbReference type="EMBL" id="CBJ92258.1"/>
    </source>
</evidence>
<dbReference type="AlphaFoldDB" id="D3VDL8"/>
<keyword evidence="2" id="KW-1185">Reference proteome</keyword>